<evidence type="ECO:0000256" key="1">
    <source>
        <dbReference type="ARBA" id="ARBA00000312"/>
    </source>
</evidence>
<evidence type="ECO:0000256" key="7">
    <source>
        <dbReference type="ARBA" id="ARBA00007490"/>
    </source>
</evidence>
<dbReference type="AlphaFoldDB" id="A0A060NJM6"/>
<evidence type="ECO:0000256" key="12">
    <source>
        <dbReference type="ARBA" id="ARBA00022840"/>
    </source>
</evidence>
<protein>
    <recommendedName>
        <fullName evidence="14">Bifunctional adenosylcobalamin biosynthesis protein</fullName>
        <ecNumber evidence="14">2.7.1.156</ecNumber>
        <ecNumber evidence="14">2.7.7.62</ecNumber>
    </recommendedName>
</protein>
<dbReference type="InterPro" id="IPR027417">
    <property type="entry name" value="P-loop_NTPase"/>
</dbReference>
<comment type="pathway">
    <text evidence="6 14">Cofactor biosynthesis; adenosylcobalamin biosynthesis; adenosylcobalamin from cob(II)yrinate a,c-diamide: step 5/7.</text>
</comment>
<keyword evidence="11 14" id="KW-0418">Kinase</keyword>
<evidence type="ECO:0000256" key="15">
    <source>
        <dbReference type="PIRSR" id="PIRSR006135-1"/>
    </source>
</evidence>
<evidence type="ECO:0000256" key="9">
    <source>
        <dbReference type="ARBA" id="ARBA00022679"/>
    </source>
</evidence>
<dbReference type="EC" id="2.7.7.62" evidence="14"/>
<sequence length="190" mass="20010">MAEPARIELIVGGQKSGKSRLAEQRASAWLAAAPDRQALLLATGLPSDAEMRQRIAQHQRDRAERLPGMRTLEEPYELAAALRRASAADALVVVDCLTLWLTQALLPPPGVKPVADAAAIRADLCATLQGLPGPVVLVGNEIGLGVIPMGAHVRHFVDELGLLNQAVAALAERVTLMVAGCPLQIKGVCA</sequence>
<dbReference type="InterPro" id="IPR003203">
    <property type="entry name" value="CobU/CobP"/>
</dbReference>
<comment type="function">
    <text evidence="4 14">Catalyzes ATP-dependent phosphorylation of adenosylcobinamide and addition of GMP to adenosylcobinamide phosphate.</text>
</comment>
<evidence type="ECO:0000256" key="6">
    <source>
        <dbReference type="ARBA" id="ARBA00005159"/>
    </source>
</evidence>
<dbReference type="Gene3D" id="3.40.50.300">
    <property type="entry name" value="P-loop containing nucleotide triphosphate hydrolases"/>
    <property type="match status" value="1"/>
</dbReference>
<comment type="catalytic activity">
    <reaction evidence="3">
        <text>adenosylcob(III)inamide + GTP = adenosylcob(III)inamide phosphate + GDP + H(+)</text>
        <dbReference type="Rhea" id="RHEA:15765"/>
        <dbReference type="ChEBI" id="CHEBI:2480"/>
        <dbReference type="ChEBI" id="CHEBI:15378"/>
        <dbReference type="ChEBI" id="CHEBI:37565"/>
        <dbReference type="ChEBI" id="CHEBI:58189"/>
        <dbReference type="ChEBI" id="CHEBI:58502"/>
        <dbReference type="EC" id="2.7.1.156"/>
    </reaction>
</comment>
<evidence type="ECO:0000256" key="2">
    <source>
        <dbReference type="ARBA" id="ARBA00000711"/>
    </source>
</evidence>
<dbReference type="RefSeq" id="WP_045534569.1">
    <property type="nucleotide sequence ID" value="NZ_AP014569.1"/>
</dbReference>
<comment type="catalytic activity">
    <reaction evidence="2 14">
        <text>adenosylcob(III)inamide phosphate + GTP + H(+) = adenosylcob(III)inamide-GDP + diphosphate</text>
        <dbReference type="Rhea" id="RHEA:22712"/>
        <dbReference type="ChEBI" id="CHEBI:15378"/>
        <dbReference type="ChEBI" id="CHEBI:33019"/>
        <dbReference type="ChEBI" id="CHEBI:37565"/>
        <dbReference type="ChEBI" id="CHEBI:58502"/>
        <dbReference type="ChEBI" id="CHEBI:60487"/>
        <dbReference type="EC" id="2.7.7.62"/>
    </reaction>
</comment>
<keyword evidence="18" id="KW-1185">Reference proteome</keyword>
<evidence type="ECO:0000256" key="4">
    <source>
        <dbReference type="ARBA" id="ARBA00003889"/>
    </source>
</evidence>
<dbReference type="STRING" id="1458426.SMCB_0323"/>
<dbReference type="GO" id="GO:0043752">
    <property type="term" value="F:adenosylcobinamide kinase activity"/>
    <property type="evidence" value="ECO:0007669"/>
    <property type="project" value="UniProtKB-EC"/>
</dbReference>
<dbReference type="UniPathway" id="UPA00148">
    <property type="reaction ID" value="UER00236"/>
</dbReference>
<comment type="catalytic activity">
    <reaction evidence="1 14">
        <text>adenosylcob(III)inamide + ATP = adenosylcob(III)inamide phosphate + ADP + H(+)</text>
        <dbReference type="Rhea" id="RHEA:15769"/>
        <dbReference type="ChEBI" id="CHEBI:2480"/>
        <dbReference type="ChEBI" id="CHEBI:15378"/>
        <dbReference type="ChEBI" id="CHEBI:30616"/>
        <dbReference type="ChEBI" id="CHEBI:58502"/>
        <dbReference type="ChEBI" id="CHEBI:456216"/>
        <dbReference type="EC" id="2.7.1.156"/>
    </reaction>
</comment>
<dbReference type="HOGENOM" id="CLU_094161_0_1_4"/>
<keyword evidence="9 14" id="KW-0808">Transferase</keyword>
<comment type="similarity">
    <text evidence="7 14">Belongs to the CobU/CobP family.</text>
</comment>
<accession>A0A060NJM6</accession>
<keyword evidence="10 14" id="KW-0547">Nucleotide-binding</keyword>
<dbReference type="Pfam" id="PF02283">
    <property type="entry name" value="CobU"/>
    <property type="match status" value="1"/>
</dbReference>
<dbReference type="PIRSF" id="PIRSF006135">
    <property type="entry name" value="CobU"/>
    <property type="match status" value="1"/>
</dbReference>
<feature type="binding site" evidence="16">
    <location>
        <begin position="12"/>
        <end position="19"/>
    </location>
    <ligand>
        <name>GTP</name>
        <dbReference type="ChEBI" id="CHEBI:37565"/>
    </ligand>
</feature>
<keyword evidence="13 14" id="KW-0342">GTP-binding</keyword>
<keyword evidence="17" id="KW-0548">Nucleotidyltransferase</keyword>
<dbReference type="OrthoDB" id="9788370at2"/>
<gene>
    <name evidence="17" type="ORF">SMCB_0323</name>
</gene>
<feature type="binding site" evidence="16">
    <location>
        <position position="73"/>
    </location>
    <ligand>
        <name>GTP</name>
        <dbReference type="ChEBI" id="CHEBI:37565"/>
    </ligand>
</feature>
<keyword evidence="8 14" id="KW-0169">Cobalamin biosynthesis</keyword>
<evidence type="ECO:0000256" key="11">
    <source>
        <dbReference type="ARBA" id="ARBA00022777"/>
    </source>
</evidence>
<organism evidence="17 18">
    <name type="scientific">Serpentinimonas maccroryi</name>
    <dbReference type="NCBI Taxonomy" id="1458426"/>
    <lineage>
        <taxon>Bacteria</taxon>
        <taxon>Pseudomonadati</taxon>
        <taxon>Pseudomonadota</taxon>
        <taxon>Betaproteobacteria</taxon>
        <taxon>Burkholderiales</taxon>
        <taxon>Comamonadaceae</taxon>
        <taxon>Serpentinimonas</taxon>
    </lineage>
</organism>
<feature type="binding site" evidence="16">
    <location>
        <begin position="42"/>
        <end position="44"/>
    </location>
    <ligand>
        <name>GTP</name>
        <dbReference type="ChEBI" id="CHEBI:37565"/>
    </ligand>
</feature>
<evidence type="ECO:0000256" key="14">
    <source>
        <dbReference type="PIRNR" id="PIRNR006135"/>
    </source>
</evidence>
<comment type="pathway">
    <text evidence="5 14">Cofactor biosynthesis; adenosylcobalamin biosynthesis; adenosylcobalamin from cob(II)yrinate a,c-diamide: step 6/7.</text>
</comment>
<reference evidence="17 18" key="1">
    <citation type="journal article" date="2014" name="Nat. Commun.">
        <title>Physiological and genomic features of highly alkaliphilic hydrogen-utilizing Betaproteobacteria from a continental serpentinizing site.</title>
        <authorList>
            <person name="Suzuki S."/>
            <person name="Kuenen J.G."/>
            <person name="Schipper K."/>
            <person name="van der Velde S."/>
            <person name="Ishii S."/>
            <person name="Wu A."/>
            <person name="Sorokin D.Y."/>
            <person name="Tenney A."/>
            <person name="Meng X.Y."/>
            <person name="Morrill P.L."/>
            <person name="Kamagata Y."/>
            <person name="Muyzer G."/>
            <person name="Nealson K.H."/>
        </authorList>
    </citation>
    <scope>NUCLEOTIDE SEQUENCE [LARGE SCALE GENOMIC DNA]</scope>
    <source>
        <strain evidence="17 18">B1</strain>
    </source>
</reference>
<dbReference type="SUPFAM" id="SSF52540">
    <property type="entry name" value="P-loop containing nucleoside triphosphate hydrolases"/>
    <property type="match status" value="1"/>
</dbReference>
<name>A0A060NJM6_9BURK</name>
<feature type="active site" description="GMP-histidine intermediate" evidence="15">
    <location>
        <position position="58"/>
    </location>
</feature>
<dbReference type="GO" id="GO:0005525">
    <property type="term" value="F:GTP binding"/>
    <property type="evidence" value="ECO:0007669"/>
    <property type="project" value="UniProtKB-UniRule"/>
</dbReference>
<dbReference type="GO" id="GO:0009236">
    <property type="term" value="P:cobalamin biosynthetic process"/>
    <property type="evidence" value="ECO:0007669"/>
    <property type="project" value="UniProtKB-UniRule"/>
</dbReference>
<evidence type="ECO:0000256" key="8">
    <source>
        <dbReference type="ARBA" id="ARBA00022573"/>
    </source>
</evidence>
<evidence type="ECO:0000256" key="3">
    <source>
        <dbReference type="ARBA" id="ARBA00001522"/>
    </source>
</evidence>
<feature type="binding site" evidence="16">
    <location>
        <position position="95"/>
    </location>
    <ligand>
        <name>GTP</name>
        <dbReference type="ChEBI" id="CHEBI:37565"/>
    </ligand>
</feature>
<dbReference type="PANTHER" id="PTHR34848:SF1">
    <property type="entry name" value="BIFUNCTIONAL ADENOSYLCOBALAMIN BIOSYNTHESIS PROTEIN COBU"/>
    <property type="match status" value="1"/>
</dbReference>
<evidence type="ECO:0000256" key="16">
    <source>
        <dbReference type="PIRSR" id="PIRSR006135-2"/>
    </source>
</evidence>
<evidence type="ECO:0000256" key="13">
    <source>
        <dbReference type="ARBA" id="ARBA00023134"/>
    </source>
</evidence>
<dbReference type="CDD" id="cd00544">
    <property type="entry name" value="CobU"/>
    <property type="match status" value="1"/>
</dbReference>
<dbReference type="EC" id="2.7.1.156" evidence="14"/>
<evidence type="ECO:0000313" key="17">
    <source>
        <dbReference type="EMBL" id="BAO82551.1"/>
    </source>
</evidence>
<dbReference type="GO" id="GO:0008820">
    <property type="term" value="F:cobinamide phosphate guanylyltransferase activity"/>
    <property type="evidence" value="ECO:0007669"/>
    <property type="project" value="UniProtKB-UniRule"/>
</dbReference>
<evidence type="ECO:0000256" key="10">
    <source>
        <dbReference type="ARBA" id="ARBA00022741"/>
    </source>
</evidence>
<dbReference type="EMBL" id="AP014569">
    <property type="protein sequence ID" value="BAO82551.1"/>
    <property type="molecule type" value="Genomic_DNA"/>
</dbReference>
<evidence type="ECO:0000313" key="18">
    <source>
        <dbReference type="Proteomes" id="UP000066014"/>
    </source>
</evidence>
<dbReference type="PANTHER" id="PTHR34848">
    <property type="match status" value="1"/>
</dbReference>
<evidence type="ECO:0000256" key="5">
    <source>
        <dbReference type="ARBA" id="ARBA00004692"/>
    </source>
</evidence>
<dbReference type="GO" id="GO:0005524">
    <property type="term" value="F:ATP binding"/>
    <property type="evidence" value="ECO:0007669"/>
    <property type="project" value="UniProtKB-UniRule"/>
</dbReference>
<dbReference type="KEGG" id="cbab:SMCB_0323"/>
<proteinExistence type="inferred from homology"/>
<dbReference type="Proteomes" id="UP000066014">
    <property type="component" value="Chromosome"/>
</dbReference>
<keyword evidence="12 14" id="KW-0067">ATP-binding</keyword>